<name>A0A6G1HKL7_9PEZI</name>
<dbReference type="InterPro" id="IPR052973">
    <property type="entry name" value="Fungal_sec-metab_reg_TF"/>
</dbReference>
<proteinExistence type="predicted"/>
<accession>A0A6G1HKL7</accession>
<dbReference type="AlphaFoldDB" id="A0A6G1HKL7"/>
<keyword evidence="3" id="KW-1185">Reference proteome</keyword>
<evidence type="ECO:0000313" key="2">
    <source>
        <dbReference type="EMBL" id="KAF2396315.1"/>
    </source>
</evidence>
<feature type="compositionally biased region" description="Basic and acidic residues" evidence="1">
    <location>
        <begin position="9"/>
        <end position="25"/>
    </location>
</feature>
<dbReference type="PANTHER" id="PTHR35392">
    <property type="entry name" value="ZN(II)2CYS6 TRANSCRIPTION FACTOR (EUROFUNG)-RELATED-RELATED"/>
    <property type="match status" value="1"/>
</dbReference>
<evidence type="ECO:0000256" key="1">
    <source>
        <dbReference type="SAM" id="MobiDB-lite"/>
    </source>
</evidence>
<evidence type="ECO:0008006" key="4">
    <source>
        <dbReference type="Google" id="ProtNLM"/>
    </source>
</evidence>
<gene>
    <name evidence="2" type="ORF">EJ06DRAFT_524710</name>
</gene>
<evidence type="ECO:0000313" key="3">
    <source>
        <dbReference type="Proteomes" id="UP000799640"/>
    </source>
</evidence>
<sequence length="280" mass="31699">MPGRNGKRKATDDMPDRKGKRKATDDGQQVARRKAPRVRDLPQSNIICFRANPNAPGPSRAPLSVERKQQVKEVRDLGACMRCAWLRKPCSGGDPCIPCLELAALKNNATCLSWMPCYRLNLTEHFEHFLLRWSMHVSELNISVDASMLIPFFKLEEFSSINLNDLLSTFWGLCSSSGYSREAYWISEIPWDEIPDDAAELISRPGLESCGSKPVYSTYFNVITPVGSCMHLLRRLEKMLMPRQLAKLSHTQLQDVFHLLVYSATAYAMNMRQSQVPATC</sequence>
<organism evidence="2 3">
    <name type="scientific">Trichodelitschia bisporula</name>
    <dbReference type="NCBI Taxonomy" id="703511"/>
    <lineage>
        <taxon>Eukaryota</taxon>
        <taxon>Fungi</taxon>
        <taxon>Dikarya</taxon>
        <taxon>Ascomycota</taxon>
        <taxon>Pezizomycotina</taxon>
        <taxon>Dothideomycetes</taxon>
        <taxon>Dothideomycetes incertae sedis</taxon>
        <taxon>Phaeotrichales</taxon>
        <taxon>Phaeotrichaceae</taxon>
        <taxon>Trichodelitschia</taxon>
    </lineage>
</organism>
<dbReference type="EMBL" id="ML996707">
    <property type="protein sequence ID" value="KAF2396315.1"/>
    <property type="molecule type" value="Genomic_DNA"/>
</dbReference>
<protein>
    <recommendedName>
        <fullName evidence="4">Zn(2)-C6 fungal-type domain-containing protein</fullName>
    </recommendedName>
</protein>
<dbReference type="OrthoDB" id="3946746at2759"/>
<dbReference type="Proteomes" id="UP000799640">
    <property type="component" value="Unassembled WGS sequence"/>
</dbReference>
<reference evidence="2" key="1">
    <citation type="journal article" date="2020" name="Stud. Mycol.">
        <title>101 Dothideomycetes genomes: a test case for predicting lifestyles and emergence of pathogens.</title>
        <authorList>
            <person name="Haridas S."/>
            <person name="Albert R."/>
            <person name="Binder M."/>
            <person name="Bloem J."/>
            <person name="Labutti K."/>
            <person name="Salamov A."/>
            <person name="Andreopoulos B."/>
            <person name="Baker S."/>
            <person name="Barry K."/>
            <person name="Bills G."/>
            <person name="Bluhm B."/>
            <person name="Cannon C."/>
            <person name="Castanera R."/>
            <person name="Culley D."/>
            <person name="Daum C."/>
            <person name="Ezra D."/>
            <person name="Gonzalez J."/>
            <person name="Henrissat B."/>
            <person name="Kuo A."/>
            <person name="Liang C."/>
            <person name="Lipzen A."/>
            <person name="Lutzoni F."/>
            <person name="Magnuson J."/>
            <person name="Mondo S."/>
            <person name="Nolan M."/>
            <person name="Ohm R."/>
            <person name="Pangilinan J."/>
            <person name="Park H.-J."/>
            <person name="Ramirez L."/>
            <person name="Alfaro M."/>
            <person name="Sun H."/>
            <person name="Tritt A."/>
            <person name="Yoshinaga Y."/>
            <person name="Zwiers L.-H."/>
            <person name="Turgeon B."/>
            <person name="Goodwin S."/>
            <person name="Spatafora J."/>
            <person name="Crous P."/>
            <person name="Grigoriev I."/>
        </authorList>
    </citation>
    <scope>NUCLEOTIDE SEQUENCE</scope>
    <source>
        <strain evidence="2">CBS 262.69</strain>
    </source>
</reference>
<feature type="region of interest" description="Disordered" evidence="1">
    <location>
        <begin position="1"/>
        <end position="38"/>
    </location>
</feature>